<dbReference type="InterPro" id="IPR033469">
    <property type="entry name" value="CYTH-like_dom_sf"/>
</dbReference>
<dbReference type="SUPFAM" id="SSF55154">
    <property type="entry name" value="CYTH-like phosphatases"/>
    <property type="match status" value="1"/>
</dbReference>
<protein>
    <recommendedName>
        <fullName evidence="1">VTC domain-containing protein</fullName>
    </recommendedName>
</protein>
<name>A0A1R4FCD8_9MICC</name>
<dbReference type="Gene3D" id="3.20.100.30">
    <property type="entry name" value="VTC, catalytic tunnel domain"/>
    <property type="match status" value="1"/>
</dbReference>
<evidence type="ECO:0000259" key="1">
    <source>
        <dbReference type="Pfam" id="PF09359"/>
    </source>
</evidence>
<sequence>MKAREALEAAVAAREPIGLQEVNEGAALQTRVDHKYLLTPEQFTALAAKLDDRFRVLTIDGRRTFRYESVYFDTPEFEQYRAHRQGRRRRFKVRTRTYADTGLCMFEIKTKGRRGATVKHRIPHQMDDAGRITDDAQAFLDGVLAAEYSMSPTELHPVMESDYRRATFVDPIDGERLTCDVDLLYTDEARALQGPELFVIETKTASGRGAASTALSELGIRPVSMSKYCVGIAMLNPELPANKWSRLLRRNFGWEPAA</sequence>
<keyword evidence="3" id="KW-1185">Reference proteome</keyword>
<dbReference type="CDD" id="cd07750">
    <property type="entry name" value="PolyPPase_VTC_like"/>
    <property type="match status" value="1"/>
</dbReference>
<organism evidence="2 3">
    <name type="scientific">Arthrobacter rhombi</name>
    <dbReference type="NCBI Taxonomy" id="71253"/>
    <lineage>
        <taxon>Bacteria</taxon>
        <taxon>Bacillati</taxon>
        <taxon>Actinomycetota</taxon>
        <taxon>Actinomycetes</taxon>
        <taxon>Micrococcales</taxon>
        <taxon>Micrococcaceae</taxon>
        <taxon>Arthrobacter</taxon>
    </lineage>
</organism>
<evidence type="ECO:0000313" key="2">
    <source>
        <dbReference type="EMBL" id="SJM53513.1"/>
    </source>
</evidence>
<dbReference type="Pfam" id="PF09359">
    <property type="entry name" value="VTC"/>
    <property type="match status" value="1"/>
</dbReference>
<dbReference type="Proteomes" id="UP000195913">
    <property type="component" value="Unassembled WGS sequence"/>
</dbReference>
<gene>
    <name evidence="2" type="ORF">FM101_03315</name>
</gene>
<dbReference type="InterPro" id="IPR018966">
    <property type="entry name" value="VTC_domain"/>
</dbReference>
<feature type="domain" description="VTC" evidence="1">
    <location>
        <begin position="31"/>
        <end position="235"/>
    </location>
</feature>
<dbReference type="AlphaFoldDB" id="A0A1R4FCD8"/>
<accession>A0A1R4FCD8</accession>
<evidence type="ECO:0000313" key="3">
    <source>
        <dbReference type="Proteomes" id="UP000195913"/>
    </source>
</evidence>
<dbReference type="GO" id="GO:0006799">
    <property type="term" value="P:polyphosphate biosynthetic process"/>
    <property type="evidence" value="ECO:0007669"/>
    <property type="project" value="UniProtKB-ARBA"/>
</dbReference>
<reference evidence="2 3" key="1">
    <citation type="submission" date="2017-02" db="EMBL/GenBank/DDBJ databases">
        <authorList>
            <person name="Peterson S.W."/>
        </authorList>
    </citation>
    <scope>NUCLEOTIDE SEQUENCE [LARGE SCALE GENOMIC DNA]</scope>
    <source>
        <strain evidence="2 3">B Ar 00.02</strain>
    </source>
</reference>
<dbReference type="EMBL" id="FUHW01000014">
    <property type="protein sequence ID" value="SJM53513.1"/>
    <property type="molecule type" value="Genomic_DNA"/>
</dbReference>
<proteinExistence type="predicted"/>
<dbReference type="RefSeq" id="WP_086995382.1">
    <property type="nucleotide sequence ID" value="NZ_FUHW01000014.1"/>
</dbReference>
<dbReference type="InterPro" id="IPR042267">
    <property type="entry name" value="VTC_sf"/>
</dbReference>